<protein>
    <submittedName>
        <fullName evidence="2">Uncharacterized protein</fullName>
    </submittedName>
</protein>
<feature type="region of interest" description="Disordered" evidence="1">
    <location>
        <begin position="1"/>
        <end position="32"/>
    </location>
</feature>
<dbReference type="Proteomes" id="UP001226577">
    <property type="component" value="Unassembled WGS sequence"/>
</dbReference>
<name>A0ABT9RWW4_9MICC</name>
<comment type="caution">
    <text evidence="2">The sequence shown here is derived from an EMBL/GenBank/DDBJ whole genome shotgun (WGS) entry which is preliminary data.</text>
</comment>
<dbReference type="EMBL" id="JAUSRE010000018">
    <property type="protein sequence ID" value="MDP9889723.1"/>
    <property type="molecule type" value="Genomic_DNA"/>
</dbReference>
<gene>
    <name evidence="2" type="ORF">J2X98_003334</name>
</gene>
<reference evidence="2 3" key="1">
    <citation type="submission" date="2023-07" db="EMBL/GenBank/DDBJ databases">
        <title>Sorghum-associated microbial communities from plants grown in Nebraska, USA.</title>
        <authorList>
            <person name="Schachtman D."/>
        </authorList>
    </citation>
    <scope>NUCLEOTIDE SEQUENCE [LARGE SCALE GENOMIC DNA]</scope>
    <source>
        <strain evidence="2 3">CC222</strain>
    </source>
</reference>
<accession>A0ABT9RWW4</accession>
<proteinExistence type="predicted"/>
<evidence type="ECO:0000256" key="1">
    <source>
        <dbReference type="SAM" id="MobiDB-lite"/>
    </source>
</evidence>
<organism evidence="2 3">
    <name type="scientific">Pseudarthrobacter enclensis</name>
    <dbReference type="NCBI Taxonomy" id="993070"/>
    <lineage>
        <taxon>Bacteria</taxon>
        <taxon>Bacillati</taxon>
        <taxon>Actinomycetota</taxon>
        <taxon>Actinomycetes</taxon>
        <taxon>Micrococcales</taxon>
        <taxon>Micrococcaceae</taxon>
        <taxon>Pseudarthrobacter</taxon>
    </lineage>
</organism>
<evidence type="ECO:0000313" key="2">
    <source>
        <dbReference type="EMBL" id="MDP9889723.1"/>
    </source>
</evidence>
<keyword evidence="3" id="KW-1185">Reference proteome</keyword>
<sequence length="32" mass="3315">MTSARPAAAIEDADPTSPWQPTSAPEIEACSL</sequence>
<evidence type="ECO:0000313" key="3">
    <source>
        <dbReference type="Proteomes" id="UP001226577"/>
    </source>
</evidence>